<dbReference type="Pfam" id="PF00083">
    <property type="entry name" value="Sugar_tr"/>
    <property type="match status" value="1"/>
</dbReference>
<keyword evidence="10" id="KW-1185">Reference proteome</keyword>
<feature type="transmembrane region" description="Helical" evidence="7">
    <location>
        <begin position="398"/>
        <end position="420"/>
    </location>
</feature>
<dbReference type="InterPro" id="IPR005828">
    <property type="entry name" value="MFS_sugar_transport-like"/>
</dbReference>
<evidence type="ECO:0000313" key="10">
    <source>
        <dbReference type="Proteomes" id="UP001146120"/>
    </source>
</evidence>
<feature type="transmembrane region" description="Helical" evidence="7">
    <location>
        <begin position="153"/>
        <end position="175"/>
    </location>
</feature>
<feature type="transmembrane region" description="Helical" evidence="7">
    <location>
        <begin position="206"/>
        <end position="230"/>
    </location>
</feature>
<feature type="transmembrane region" description="Helical" evidence="7">
    <location>
        <begin position="182"/>
        <end position="200"/>
    </location>
</feature>
<evidence type="ECO:0000256" key="2">
    <source>
        <dbReference type="ARBA" id="ARBA00022448"/>
    </source>
</evidence>
<feature type="region of interest" description="Disordered" evidence="6">
    <location>
        <begin position="343"/>
        <end position="363"/>
    </location>
</feature>
<feature type="compositionally biased region" description="Polar residues" evidence="6">
    <location>
        <begin position="59"/>
        <end position="71"/>
    </location>
</feature>
<evidence type="ECO:0000313" key="9">
    <source>
        <dbReference type="EMBL" id="DBA01383.1"/>
    </source>
</evidence>
<dbReference type="SUPFAM" id="SSF103473">
    <property type="entry name" value="MFS general substrate transporter"/>
    <property type="match status" value="1"/>
</dbReference>
<feature type="compositionally biased region" description="Basic and acidic residues" evidence="6">
    <location>
        <begin position="577"/>
        <end position="588"/>
    </location>
</feature>
<evidence type="ECO:0000256" key="4">
    <source>
        <dbReference type="ARBA" id="ARBA00022989"/>
    </source>
</evidence>
<dbReference type="InterPro" id="IPR005829">
    <property type="entry name" value="Sugar_transporter_CS"/>
</dbReference>
<dbReference type="PROSITE" id="PS50850">
    <property type="entry name" value="MFS"/>
    <property type="match status" value="1"/>
</dbReference>
<evidence type="ECO:0000256" key="5">
    <source>
        <dbReference type="ARBA" id="ARBA00023136"/>
    </source>
</evidence>
<evidence type="ECO:0000259" key="8">
    <source>
        <dbReference type="PROSITE" id="PS50850"/>
    </source>
</evidence>
<feature type="transmembrane region" description="Helical" evidence="7">
    <location>
        <begin position="242"/>
        <end position="264"/>
    </location>
</feature>
<proteinExistence type="predicted"/>
<feature type="compositionally biased region" description="Polar residues" evidence="6">
    <location>
        <begin position="20"/>
        <end position="40"/>
    </location>
</feature>
<dbReference type="InterPro" id="IPR011701">
    <property type="entry name" value="MFS"/>
</dbReference>
<comment type="caution">
    <text evidence="9">The sequence shown here is derived from an EMBL/GenBank/DDBJ whole genome shotgun (WGS) entry which is preliminary data.</text>
</comment>
<evidence type="ECO:0000256" key="6">
    <source>
        <dbReference type="SAM" id="MobiDB-lite"/>
    </source>
</evidence>
<protein>
    <recommendedName>
        <fullName evidence="8">Major facilitator superfamily (MFS) profile domain-containing protein</fullName>
    </recommendedName>
</protein>
<keyword evidence="3 7" id="KW-0812">Transmembrane</keyword>
<organism evidence="9 10">
    <name type="scientific">Lagenidium giganteum</name>
    <dbReference type="NCBI Taxonomy" id="4803"/>
    <lineage>
        <taxon>Eukaryota</taxon>
        <taxon>Sar</taxon>
        <taxon>Stramenopiles</taxon>
        <taxon>Oomycota</taxon>
        <taxon>Peronosporomycetes</taxon>
        <taxon>Pythiales</taxon>
        <taxon>Pythiaceae</taxon>
    </lineage>
</organism>
<feature type="region of interest" description="Disordered" evidence="6">
    <location>
        <begin position="572"/>
        <end position="614"/>
    </location>
</feature>
<dbReference type="InterPro" id="IPR036259">
    <property type="entry name" value="MFS_trans_sf"/>
</dbReference>
<dbReference type="Gene3D" id="1.20.1250.20">
    <property type="entry name" value="MFS general substrate transporter like domains"/>
    <property type="match status" value="1"/>
</dbReference>
<dbReference type="PANTHER" id="PTHR23511:SF34">
    <property type="entry name" value="SYNAPTIC VESICLE GLYCOPROTEIN 2"/>
    <property type="match status" value="1"/>
</dbReference>
<comment type="subcellular location">
    <subcellularLocation>
        <location evidence="1">Membrane</location>
        <topology evidence="1">Multi-pass membrane protein</topology>
    </subcellularLocation>
</comment>
<feature type="transmembrane region" description="Helical" evidence="7">
    <location>
        <begin position="432"/>
        <end position="453"/>
    </location>
</feature>
<evidence type="ECO:0000256" key="7">
    <source>
        <dbReference type="SAM" id="Phobius"/>
    </source>
</evidence>
<dbReference type="GO" id="GO:0022857">
    <property type="term" value="F:transmembrane transporter activity"/>
    <property type="evidence" value="ECO:0007669"/>
    <property type="project" value="InterPro"/>
</dbReference>
<dbReference type="Proteomes" id="UP001146120">
    <property type="component" value="Unassembled WGS sequence"/>
</dbReference>
<dbReference type="InterPro" id="IPR020846">
    <property type="entry name" value="MFS_dom"/>
</dbReference>
<keyword evidence="5 7" id="KW-0472">Membrane</keyword>
<dbReference type="CDD" id="cd17316">
    <property type="entry name" value="MFS_SV2_like"/>
    <property type="match status" value="1"/>
</dbReference>
<gene>
    <name evidence="9" type="ORF">N0F65_007280</name>
</gene>
<feature type="region of interest" description="Disordered" evidence="6">
    <location>
        <begin position="1"/>
        <end position="83"/>
    </location>
</feature>
<sequence>MDAQGWHRSSAAAAERDDALSTNEGSDGDTTVSMASSATSPDEDPSVRLLKRASVMHSPRTNAGNNAWQTLSDDASHSNSSDAAPTVVVVDDIKGLKQAVHDEMERIGCAKFQRRVVTILGFGNVADAVEVLAIGYILTVYEDAEGKISPWESSFLTAAVFAGMLAGGFFGGIFGDIYGRKPVLLTTLAINAISAFLSAFSTSIYWLIFFRSIAGLGVGGVVSSLFALCLEHVPVSSRGRYVTILCSFWMVGAVVTAGTAWIMLGNDTNGNRILNISWRWFAAVVGLPSLICLFFTSYYVPESAHFLASKGRAQAATEVVQYIHHVHGSDCLVEFRFSEADPPAVSNKPGTPATHKPRSSVSSVAQSTRGSIAGAIFDRAASSYAFGRLFAPSQLKCTLLLMMCAFTLSFGSYGLSTWITKLFETAGLSNPFANAFLFAGANLPGNVISLYLIDIIGRRKLLSGSFFASALCTLLFAFQLGGSATIIVLVSCLFNACTTAAWNAFGVMSTESFPLEVRTTGIAMVNCSNRIGAIVAQFVNGFLVGPPPHLEALLLVTTSVMVLGGVASRFVPNPSDDAPKPGEEPNPEHEDEDKQCDESARCLPTTERSDDCKA</sequence>
<feature type="transmembrane region" description="Helical" evidence="7">
    <location>
        <begin position="276"/>
        <end position="300"/>
    </location>
</feature>
<dbReference type="GO" id="GO:0016020">
    <property type="term" value="C:membrane"/>
    <property type="evidence" value="ECO:0007669"/>
    <property type="project" value="UniProtKB-SubCell"/>
</dbReference>
<reference evidence="9" key="1">
    <citation type="submission" date="2022-11" db="EMBL/GenBank/DDBJ databases">
        <authorList>
            <person name="Morgan W.R."/>
            <person name="Tartar A."/>
        </authorList>
    </citation>
    <scope>NUCLEOTIDE SEQUENCE</scope>
    <source>
        <strain evidence="9">ARSEF 373</strain>
    </source>
</reference>
<accession>A0AAV2Z7W5</accession>
<evidence type="ECO:0000256" key="3">
    <source>
        <dbReference type="ARBA" id="ARBA00022692"/>
    </source>
</evidence>
<dbReference type="AlphaFoldDB" id="A0AAV2Z7W5"/>
<evidence type="ECO:0000256" key="1">
    <source>
        <dbReference type="ARBA" id="ARBA00004141"/>
    </source>
</evidence>
<dbReference type="PROSITE" id="PS00217">
    <property type="entry name" value="SUGAR_TRANSPORT_2"/>
    <property type="match status" value="1"/>
</dbReference>
<dbReference type="Pfam" id="PF07690">
    <property type="entry name" value="MFS_1"/>
    <property type="match status" value="1"/>
</dbReference>
<keyword evidence="4 7" id="KW-1133">Transmembrane helix</keyword>
<feature type="transmembrane region" description="Helical" evidence="7">
    <location>
        <begin position="116"/>
        <end position="141"/>
    </location>
</feature>
<feature type="transmembrane region" description="Helical" evidence="7">
    <location>
        <begin position="460"/>
        <end position="478"/>
    </location>
</feature>
<feature type="domain" description="Major facilitator superfamily (MFS) profile" evidence="8">
    <location>
        <begin position="116"/>
        <end position="576"/>
    </location>
</feature>
<dbReference type="EMBL" id="DAKRPA010000048">
    <property type="protein sequence ID" value="DBA01383.1"/>
    <property type="molecule type" value="Genomic_DNA"/>
</dbReference>
<name>A0AAV2Z7W5_9STRA</name>
<dbReference type="PANTHER" id="PTHR23511">
    <property type="entry name" value="SYNAPTIC VESICLE GLYCOPROTEIN 2"/>
    <property type="match status" value="1"/>
</dbReference>
<keyword evidence="2" id="KW-0813">Transport</keyword>
<reference evidence="9" key="2">
    <citation type="journal article" date="2023" name="Microbiol Resour">
        <title>Decontamination and Annotation of the Draft Genome Sequence of the Oomycete Lagenidium giganteum ARSEF 373.</title>
        <authorList>
            <person name="Morgan W.R."/>
            <person name="Tartar A."/>
        </authorList>
    </citation>
    <scope>NUCLEOTIDE SEQUENCE</scope>
    <source>
        <strain evidence="9">ARSEF 373</strain>
    </source>
</reference>
<dbReference type="PROSITE" id="PS00216">
    <property type="entry name" value="SUGAR_TRANSPORT_1"/>
    <property type="match status" value="1"/>
</dbReference>